<evidence type="ECO:0000313" key="1">
    <source>
        <dbReference type="Proteomes" id="UP000887565"/>
    </source>
</evidence>
<reference evidence="2" key="1">
    <citation type="submission" date="2022-11" db="UniProtKB">
        <authorList>
            <consortium name="WormBaseParasite"/>
        </authorList>
    </citation>
    <scope>IDENTIFICATION</scope>
</reference>
<name>A0A915JW05_ROMCU</name>
<dbReference type="Proteomes" id="UP000887565">
    <property type="component" value="Unplaced"/>
</dbReference>
<protein>
    <submittedName>
        <fullName evidence="2">Uncharacterized protein</fullName>
    </submittedName>
</protein>
<sequence>MREAEANLSLKEMRQKITDLQSHWECTLGV</sequence>
<organism evidence="1 2">
    <name type="scientific">Romanomermis culicivorax</name>
    <name type="common">Nematode worm</name>
    <dbReference type="NCBI Taxonomy" id="13658"/>
    <lineage>
        <taxon>Eukaryota</taxon>
        <taxon>Metazoa</taxon>
        <taxon>Ecdysozoa</taxon>
        <taxon>Nematoda</taxon>
        <taxon>Enoplea</taxon>
        <taxon>Dorylaimia</taxon>
        <taxon>Mermithida</taxon>
        <taxon>Mermithoidea</taxon>
        <taxon>Mermithidae</taxon>
        <taxon>Romanomermis</taxon>
    </lineage>
</organism>
<proteinExistence type="predicted"/>
<keyword evidence="1" id="KW-1185">Reference proteome</keyword>
<dbReference type="WBParaSite" id="nRc.2.0.1.t30600-RA">
    <property type="protein sequence ID" value="nRc.2.0.1.t30600-RA"/>
    <property type="gene ID" value="nRc.2.0.1.g30600"/>
</dbReference>
<accession>A0A915JW05</accession>
<evidence type="ECO:0000313" key="2">
    <source>
        <dbReference type="WBParaSite" id="nRc.2.0.1.t30600-RA"/>
    </source>
</evidence>
<dbReference type="AlphaFoldDB" id="A0A915JW05"/>